<evidence type="ECO:0000313" key="2">
    <source>
        <dbReference type="EMBL" id="OHT12628.1"/>
    </source>
</evidence>
<sequence length="440" mass="52141">MIKIYWFLLNQFGDLQLFILSLFILLYSEQMAYQGFSDFQNQLLVLSNLQILLVDVIDSEYIVSETKKQGLFSKFTEIEIESNFLIYESFLQLLSRVSLLRPSNQKCIEIIKEILKELNLNHDLKSSFCETTIFCIFKKNKNLVLFLYEEGIIGFDIIKNEIIHSQKRDYMSFFLPEMQKYDPQLNRRYIHMFQLQGEMFNNEDDLNKFILSRSKGHSPEKIASIIRDDDLDAFISYETQRDNFKINEQINDNLIESNEDINNFSNGVSLIEYSMIFGSLNIFKYLWVKKAKIKSTSPKYSIIGRNYEIIQILEEESSMNFDINCLSKSIEYLYQDITDYLLGNHNFELTESLLYKISIPSIDFVNLYKILKDPSPTLENSNNEYFSGDLLKHDYNKEVFTEYISKNPMEYYIYVNFVVQQQFIDINAKCELVFFIIYSF</sequence>
<keyword evidence="1" id="KW-1133">Transmembrane helix</keyword>
<dbReference type="GeneID" id="94826147"/>
<evidence type="ECO:0008006" key="4">
    <source>
        <dbReference type="Google" id="ProtNLM"/>
    </source>
</evidence>
<comment type="caution">
    <text evidence="2">The sequence shown here is derived from an EMBL/GenBank/DDBJ whole genome shotgun (WGS) entry which is preliminary data.</text>
</comment>
<accession>A0A1J4KS30</accession>
<dbReference type="VEuPathDB" id="TrichDB:TRFO_03666"/>
<keyword evidence="1" id="KW-0812">Transmembrane</keyword>
<gene>
    <name evidence="2" type="ORF">TRFO_03666</name>
</gene>
<dbReference type="EMBL" id="MLAK01000560">
    <property type="protein sequence ID" value="OHT12628.1"/>
    <property type="molecule type" value="Genomic_DNA"/>
</dbReference>
<protein>
    <recommendedName>
        <fullName evidence="4">DUF3447 domain-containing protein</fullName>
    </recommendedName>
</protein>
<dbReference type="PANTHER" id="PTHR24159:SF5">
    <property type="entry name" value="ANK_REP_REGION DOMAIN-CONTAINING PROTEIN"/>
    <property type="match status" value="1"/>
</dbReference>
<dbReference type="RefSeq" id="XP_068365764.1">
    <property type="nucleotide sequence ID" value="XM_068491443.1"/>
</dbReference>
<organism evidence="2 3">
    <name type="scientific">Tritrichomonas foetus</name>
    <dbReference type="NCBI Taxonomy" id="1144522"/>
    <lineage>
        <taxon>Eukaryota</taxon>
        <taxon>Metamonada</taxon>
        <taxon>Parabasalia</taxon>
        <taxon>Tritrichomonadida</taxon>
        <taxon>Tritrichomonadidae</taxon>
        <taxon>Tritrichomonas</taxon>
    </lineage>
</organism>
<reference evidence="2" key="1">
    <citation type="submission" date="2016-10" db="EMBL/GenBank/DDBJ databases">
        <authorList>
            <person name="Benchimol M."/>
            <person name="Almeida L.G."/>
            <person name="Vasconcelos A.T."/>
            <person name="Perreira-Neves A."/>
            <person name="Rosa I.A."/>
            <person name="Tasca T."/>
            <person name="Bogo M.R."/>
            <person name="de Souza W."/>
        </authorList>
    </citation>
    <scope>NUCLEOTIDE SEQUENCE [LARGE SCALE GENOMIC DNA]</scope>
    <source>
        <strain evidence="2">K</strain>
    </source>
</reference>
<evidence type="ECO:0000256" key="1">
    <source>
        <dbReference type="SAM" id="Phobius"/>
    </source>
</evidence>
<proteinExistence type="predicted"/>
<dbReference type="AlphaFoldDB" id="A0A1J4KS30"/>
<dbReference type="Proteomes" id="UP000179807">
    <property type="component" value="Unassembled WGS sequence"/>
</dbReference>
<dbReference type="InterPro" id="IPR036770">
    <property type="entry name" value="Ankyrin_rpt-contain_sf"/>
</dbReference>
<keyword evidence="3" id="KW-1185">Reference proteome</keyword>
<keyword evidence="1" id="KW-0472">Membrane</keyword>
<dbReference type="SUPFAM" id="SSF48403">
    <property type="entry name" value="Ankyrin repeat"/>
    <property type="match status" value="1"/>
</dbReference>
<dbReference type="PANTHER" id="PTHR24159">
    <property type="match status" value="1"/>
</dbReference>
<evidence type="ECO:0000313" key="3">
    <source>
        <dbReference type="Proteomes" id="UP000179807"/>
    </source>
</evidence>
<feature type="transmembrane region" description="Helical" evidence="1">
    <location>
        <begin position="7"/>
        <end position="27"/>
    </location>
</feature>
<name>A0A1J4KS30_9EUKA</name>